<dbReference type="PANTHER" id="PTHR40254">
    <property type="entry name" value="BLR0577 PROTEIN"/>
    <property type="match status" value="1"/>
</dbReference>
<organism evidence="2 3">
    <name type="scientific">Arthrobacter woluwensis</name>
    <dbReference type="NCBI Taxonomy" id="156980"/>
    <lineage>
        <taxon>Bacteria</taxon>
        <taxon>Bacillati</taxon>
        <taxon>Actinomycetota</taxon>
        <taxon>Actinomycetes</taxon>
        <taxon>Micrococcales</taxon>
        <taxon>Micrococcaceae</taxon>
        <taxon>Arthrobacter</taxon>
    </lineage>
</organism>
<dbReference type="AlphaFoldDB" id="A0A1H4VKQ6"/>
<dbReference type="Proteomes" id="UP000182652">
    <property type="component" value="Unassembled WGS sequence"/>
</dbReference>
<dbReference type="SUPFAM" id="SSF51905">
    <property type="entry name" value="FAD/NAD(P)-binding domain"/>
    <property type="match status" value="1"/>
</dbReference>
<reference evidence="2 3" key="1">
    <citation type="submission" date="2016-10" db="EMBL/GenBank/DDBJ databases">
        <authorList>
            <person name="de Groot N.N."/>
        </authorList>
    </citation>
    <scope>NUCLEOTIDE SEQUENCE [LARGE SCALE GENOMIC DNA]</scope>
    <source>
        <strain evidence="2 3">DSM 10495</strain>
    </source>
</reference>
<evidence type="ECO:0000313" key="3">
    <source>
        <dbReference type="Proteomes" id="UP000182652"/>
    </source>
</evidence>
<evidence type="ECO:0000313" key="2">
    <source>
        <dbReference type="EMBL" id="SEC81586.1"/>
    </source>
</evidence>
<dbReference type="InterPro" id="IPR038732">
    <property type="entry name" value="HpyO/CreE_NAD-binding"/>
</dbReference>
<gene>
    <name evidence="2" type="ORF">SAMN04489745_3237</name>
</gene>
<dbReference type="RefSeq" id="WP_066214943.1">
    <property type="nucleotide sequence ID" value="NZ_FNSN01000004.1"/>
</dbReference>
<keyword evidence="3" id="KW-1185">Reference proteome</keyword>
<dbReference type="STRING" id="156980.SAMN04489745_3237"/>
<feature type="domain" description="FAD-dependent urate hydroxylase HpyO/Asp monooxygenase CreE-like FAD/NAD(P)-binding" evidence="1">
    <location>
        <begin position="10"/>
        <end position="199"/>
    </location>
</feature>
<dbReference type="EMBL" id="FNSN01000004">
    <property type="protein sequence ID" value="SEC81586.1"/>
    <property type="molecule type" value="Genomic_DNA"/>
</dbReference>
<dbReference type="InterPro" id="IPR036188">
    <property type="entry name" value="FAD/NAD-bd_sf"/>
</dbReference>
<proteinExistence type="predicted"/>
<protein>
    <submittedName>
        <fullName evidence="2">FAD-NAD(P)-binding</fullName>
    </submittedName>
</protein>
<evidence type="ECO:0000259" key="1">
    <source>
        <dbReference type="Pfam" id="PF13454"/>
    </source>
</evidence>
<sequence length="661" mass="71773">MSGDSVRRVVVIGAGPRGSSVLERLAANWKARREDGALDAGARLEVHLVDPYPLGSGHVWQPGQSRLFLMNTQSFFPTLIPEDPDLAAPLAGGSFNAWRAAVAAGHADARDRLSEEEQAELLALGPDAFPSRALYGRYLEETLAAVVGRIESDPLLEGFHPVHHRTEAHAVRRTGDRGFVVELHEGSIAADRVVLALGHVPAQLNPEQRELYRAAQDLGLSYFPPACPADVDWSLVPGGEPVLVRGMGLNFFDVMGQLTEGRGGRFERRDGGLHYLPSGHEPVIHAASRRGGPYKAKAQISSYYPKERQLRYLTESAVQRFRRSGVKPGFGHDLWPLLQRDVLWAYYDTLVTSDPNAIRDAAEFLDQLEELLRPHAHSPEDWMVPVTALIERCVPEWLRLSLRALAAPFALQRFDSAAAFDAAVVSTLDEDVRRSAAGEKDPVKSAVLILHAGRSLLKDAVADGGITEESWVTELRGRFESLVEGLASGPPALRIEQLAALARAGVVHFVGPEPRFTVDRAAGLFQASSPWVDGSEVRARTLVEALAPANRVSAAASPLLRQLLEDGLVRTRLMMRPEGGPTEASGLDVVAHPYRAVAGNGDVQEDLHVLSLQLSAVQWGVAIAAEAFSAGPDGEPTELFRSGQRTLRDADEIARAVLSTF</sequence>
<name>A0A1H4VKQ6_9MICC</name>
<dbReference type="PANTHER" id="PTHR40254:SF1">
    <property type="entry name" value="BLR0577 PROTEIN"/>
    <property type="match status" value="1"/>
</dbReference>
<accession>A0A1H4VKQ6</accession>
<dbReference type="InterPro" id="IPR052189">
    <property type="entry name" value="L-asp_N-monooxygenase_NS-form"/>
</dbReference>
<dbReference type="Pfam" id="PF13454">
    <property type="entry name" value="NAD_binding_9"/>
    <property type="match status" value="1"/>
</dbReference>